<organism evidence="2 3">
    <name type="scientific">Methylocella tundrae</name>
    <dbReference type="NCBI Taxonomy" id="227605"/>
    <lineage>
        <taxon>Bacteria</taxon>
        <taxon>Pseudomonadati</taxon>
        <taxon>Pseudomonadota</taxon>
        <taxon>Alphaproteobacteria</taxon>
        <taxon>Hyphomicrobiales</taxon>
        <taxon>Beijerinckiaceae</taxon>
        <taxon>Methylocella</taxon>
    </lineage>
</organism>
<accession>A0A4U8YWA4</accession>
<dbReference type="RefSeq" id="WP_134488003.1">
    <property type="nucleotide sequence ID" value="NZ_CP139089.1"/>
</dbReference>
<reference evidence="2 3" key="1">
    <citation type="submission" date="2019-03" db="EMBL/GenBank/DDBJ databases">
        <authorList>
            <person name="Kox A.R. M."/>
        </authorList>
    </citation>
    <scope>NUCLEOTIDE SEQUENCE [LARGE SCALE GENOMIC DNA]</scope>
    <source>
        <strain evidence="2">MTUNDRAET4 annotated genome</strain>
    </source>
</reference>
<evidence type="ECO:0000313" key="2">
    <source>
        <dbReference type="EMBL" id="VFU08137.1"/>
    </source>
</evidence>
<proteinExistence type="predicted"/>
<protein>
    <submittedName>
        <fullName evidence="2">Uncharacterized protein</fullName>
    </submittedName>
</protein>
<name>A0A4U8YWA4_METTU</name>
<dbReference type="AlphaFoldDB" id="A0A4U8YWA4"/>
<dbReference type="KEGG" id="mtun:MTUNDRAET4_1244"/>
<dbReference type="Pfam" id="PF20089">
    <property type="entry name" value="DUF6481"/>
    <property type="match status" value="1"/>
</dbReference>
<dbReference type="InterPro" id="IPR045510">
    <property type="entry name" value="DUF6481"/>
</dbReference>
<dbReference type="EMBL" id="LR536450">
    <property type="protein sequence ID" value="VFU08137.1"/>
    <property type="molecule type" value="Genomic_DNA"/>
</dbReference>
<feature type="coiled-coil region" evidence="1">
    <location>
        <begin position="54"/>
        <end position="112"/>
    </location>
</feature>
<keyword evidence="1" id="KW-0175">Coiled coil</keyword>
<evidence type="ECO:0000256" key="1">
    <source>
        <dbReference type="SAM" id="Coils"/>
    </source>
</evidence>
<dbReference type="Proteomes" id="UP000294360">
    <property type="component" value="Chromosome"/>
</dbReference>
<gene>
    <name evidence="2" type="ORF">MTUNDRAET4_1244</name>
</gene>
<sequence length="121" mass="13598">MCAFKIDKFGDRLSNAASAKKALLEKFRAKTEVDEETVAKREAARREIIAARDARALERKAAEEERRAREAVEKAERDAALKAEEEARALEAAAEAERAAALEIERKKARDARYAARKARK</sequence>
<evidence type="ECO:0000313" key="3">
    <source>
        <dbReference type="Proteomes" id="UP000294360"/>
    </source>
</evidence>